<dbReference type="InterPro" id="IPR044613">
    <property type="entry name" value="Nep1/2-like"/>
</dbReference>
<keyword evidence="2" id="KW-0645">Protease</keyword>
<evidence type="ECO:0000256" key="4">
    <source>
        <dbReference type="ARBA" id="ARBA00022807"/>
    </source>
</evidence>
<accession>A0A8K0KDK0</accession>
<feature type="domain" description="Ubiquitin-like protease family profile" evidence="5">
    <location>
        <begin position="12"/>
        <end position="179"/>
    </location>
</feature>
<reference evidence="6" key="1">
    <citation type="submission" date="2013-04" db="EMBL/GenBank/DDBJ databases">
        <authorList>
            <person name="Qu J."/>
            <person name="Murali S.C."/>
            <person name="Bandaranaike D."/>
            <person name="Bellair M."/>
            <person name="Blankenburg K."/>
            <person name="Chao H."/>
            <person name="Dinh H."/>
            <person name="Doddapaneni H."/>
            <person name="Downs B."/>
            <person name="Dugan-Rocha S."/>
            <person name="Elkadiri S."/>
            <person name="Gnanaolivu R.D."/>
            <person name="Hernandez B."/>
            <person name="Javaid M."/>
            <person name="Jayaseelan J.C."/>
            <person name="Lee S."/>
            <person name="Li M."/>
            <person name="Ming W."/>
            <person name="Munidasa M."/>
            <person name="Muniz J."/>
            <person name="Nguyen L."/>
            <person name="Ongeri F."/>
            <person name="Osuji N."/>
            <person name="Pu L.-L."/>
            <person name="Puazo M."/>
            <person name="Qu C."/>
            <person name="Quiroz J."/>
            <person name="Raj R."/>
            <person name="Weissenberger G."/>
            <person name="Xin Y."/>
            <person name="Zou X."/>
            <person name="Han Y."/>
            <person name="Richards S."/>
            <person name="Worley K."/>
            <person name="Muzny D."/>
            <person name="Gibbs R."/>
        </authorList>
    </citation>
    <scope>NUCLEOTIDE SEQUENCE</scope>
    <source>
        <strain evidence="6">Sampled in the wild</strain>
    </source>
</reference>
<protein>
    <recommendedName>
        <fullName evidence="5">Ubiquitin-like protease family profile domain-containing protein</fullName>
    </recommendedName>
</protein>
<dbReference type="SUPFAM" id="SSF54001">
    <property type="entry name" value="Cysteine proteinases"/>
    <property type="match status" value="1"/>
</dbReference>
<evidence type="ECO:0000256" key="1">
    <source>
        <dbReference type="ARBA" id="ARBA00005234"/>
    </source>
</evidence>
<dbReference type="Gene3D" id="3.40.395.10">
    <property type="entry name" value="Adenoviral Proteinase, Chain A"/>
    <property type="match status" value="1"/>
</dbReference>
<dbReference type="GO" id="GO:0006508">
    <property type="term" value="P:proteolysis"/>
    <property type="evidence" value="ECO:0007669"/>
    <property type="project" value="UniProtKB-KW"/>
</dbReference>
<comment type="caution">
    <text evidence="6">The sequence shown here is derived from an EMBL/GenBank/DDBJ whole genome shotgun (WGS) entry which is preliminary data.</text>
</comment>
<keyword evidence="3" id="KW-0378">Hydrolase</keyword>
<name>A0A8K0KDK0_LADFU</name>
<organism evidence="6 7">
    <name type="scientific">Ladona fulva</name>
    <name type="common">Scarce chaser dragonfly</name>
    <name type="synonym">Libellula fulva</name>
    <dbReference type="NCBI Taxonomy" id="123851"/>
    <lineage>
        <taxon>Eukaryota</taxon>
        <taxon>Metazoa</taxon>
        <taxon>Ecdysozoa</taxon>
        <taxon>Arthropoda</taxon>
        <taxon>Hexapoda</taxon>
        <taxon>Insecta</taxon>
        <taxon>Pterygota</taxon>
        <taxon>Palaeoptera</taxon>
        <taxon>Odonata</taxon>
        <taxon>Epiprocta</taxon>
        <taxon>Anisoptera</taxon>
        <taxon>Libelluloidea</taxon>
        <taxon>Libellulidae</taxon>
        <taxon>Ladona</taxon>
    </lineage>
</organism>
<dbReference type="Proteomes" id="UP000792457">
    <property type="component" value="Unassembled WGS sequence"/>
</dbReference>
<dbReference type="AlphaFoldDB" id="A0A8K0KDK0"/>
<evidence type="ECO:0000313" key="6">
    <source>
        <dbReference type="EMBL" id="KAG8230428.1"/>
    </source>
</evidence>
<keyword evidence="7" id="KW-1185">Reference proteome</keyword>
<dbReference type="EMBL" id="KZ308488">
    <property type="protein sequence ID" value="KAG8230428.1"/>
    <property type="molecule type" value="Genomic_DNA"/>
</dbReference>
<dbReference type="InterPro" id="IPR038765">
    <property type="entry name" value="Papain-like_cys_pep_sf"/>
</dbReference>
<dbReference type="InterPro" id="IPR003653">
    <property type="entry name" value="Peptidase_C48_C"/>
</dbReference>
<dbReference type="PANTHER" id="PTHR46468">
    <property type="entry name" value="SENTRIN-SPECIFIC PROTEASE 8"/>
    <property type="match status" value="1"/>
</dbReference>
<dbReference type="OrthoDB" id="5065855at2759"/>
<sequence>MDNPIVLSINDVVIRKSDVEILNGKNWINDSIISLCFDHFEKRKFVGNPGYLFVSPEVTQCIKIVPKSDVHMFLDPLNAKEKDVIFFPLNDCMEIINPGGSHWSLLVYSKNDKAFFHYDSLVGRNLYQANDMAKKLLSYLGLAKTAPPGNKAAALEMETLQQRNYFDCGIHVICNVEVIAEHMQNSKSLYGAGKVRPNVVNGKRADLLRMIEELQVSDAAASDK</sequence>
<evidence type="ECO:0000256" key="2">
    <source>
        <dbReference type="ARBA" id="ARBA00022670"/>
    </source>
</evidence>
<evidence type="ECO:0000259" key="5">
    <source>
        <dbReference type="PROSITE" id="PS50600"/>
    </source>
</evidence>
<dbReference type="PROSITE" id="PS50600">
    <property type="entry name" value="ULP_PROTEASE"/>
    <property type="match status" value="1"/>
</dbReference>
<dbReference type="GO" id="GO:0000338">
    <property type="term" value="P:protein deneddylation"/>
    <property type="evidence" value="ECO:0007669"/>
    <property type="project" value="TreeGrafter"/>
</dbReference>
<dbReference type="PANTHER" id="PTHR46468:SF1">
    <property type="entry name" value="SENTRIN-SPECIFIC PROTEASE 8"/>
    <property type="match status" value="1"/>
</dbReference>
<dbReference type="GO" id="GO:0019784">
    <property type="term" value="F:deNEDDylase activity"/>
    <property type="evidence" value="ECO:0007669"/>
    <property type="project" value="InterPro"/>
</dbReference>
<evidence type="ECO:0000313" key="7">
    <source>
        <dbReference type="Proteomes" id="UP000792457"/>
    </source>
</evidence>
<gene>
    <name evidence="6" type="ORF">J437_LFUL015449</name>
</gene>
<reference evidence="6" key="2">
    <citation type="submission" date="2017-10" db="EMBL/GenBank/DDBJ databases">
        <title>Ladona fulva Genome sequencing and assembly.</title>
        <authorList>
            <person name="Murali S."/>
            <person name="Richards S."/>
            <person name="Bandaranaike D."/>
            <person name="Bellair M."/>
            <person name="Blankenburg K."/>
            <person name="Chao H."/>
            <person name="Dinh H."/>
            <person name="Doddapaneni H."/>
            <person name="Dugan-Rocha S."/>
            <person name="Elkadiri S."/>
            <person name="Gnanaolivu R."/>
            <person name="Hernandez B."/>
            <person name="Skinner E."/>
            <person name="Javaid M."/>
            <person name="Lee S."/>
            <person name="Li M."/>
            <person name="Ming W."/>
            <person name="Munidasa M."/>
            <person name="Muniz J."/>
            <person name="Nguyen L."/>
            <person name="Hughes D."/>
            <person name="Osuji N."/>
            <person name="Pu L.-L."/>
            <person name="Puazo M."/>
            <person name="Qu C."/>
            <person name="Quiroz J."/>
            <person name="Raj R."/>
            <person name="Weissenberger G."/>
            <person name="Xin Y."/>
            <person name="Zou X."/>
            <person name="Han Y."/>
            <person name="Worley K."/>
            <person name="Muzny D."/>
            <person name="Gibbs R."/>
        </authorList>
    </citation>
    <scope>NUCLEOTIDE SEQUENCE</scope>
    <source>
        <strain evidence="6">Sampled in the wild</strain>
    </source>
</reference>
<keyword evidence="4" id="KW-0788">Thiol protease</keyword>
<evidence type="ECO:0000256" key="3">
    <source>
        <dbReference type="ARBA" id="ARBA00022801"/>
    </source>
</evidence>
<dbReference type="Pfam" id="PF02902">
    <property type="entry name" value="Peptidase_C48"/>
    <property type="match status" value="1"/>
</dbReference>
<proteinExistence type="inferred from homology"/>
<comment type="similarity">
    <text evidence="1">Belongs to the peptidase C48 family.</text>
</comment>
<dbReference type="GO" id="GO:0008234">
    <property type="term" value="F:cysteine-type peptidase activity"/>
    <property type="evidence" value="ECO:0007669"/>
    <property type="project" value="UniProtKB-KW"/>
</dbReference>